<dbReference type="Proteomes" id="UP001642360">
    <property type="component" value="Unassembled WGS sequence"/>
</dbReference>
<keyword evidence="8" id="KW-1185">Reference proteome</keyword>
<dbReference type="InterPro" id="IPR011598">
    <property type="entry name" value="bHLH_dom"/>
</dbReference>
<organism evidence="7 8">
    <name type="scientific">Ilex paraguariensis</name>
    <name type="common">yerba mate</name>
    <dbReference type="NCBI Taxonomy" id="185542"/>
    <lineage>
        <taxon>Eukaryota</taxon>
        <taxon>Viridiplantae</taxon>
        <taxon>Streptophyta</taxon>
        <taxon>Embryophyta</taxon>
        <taxon>Tracheophyta</taxon>
        <taxon>Spermatophyta</taxon>
        <taxon>Magnoliopsida</taxon>
        <taxon>eudicotyledons</taxon>
        <taxon>Gunneridae</taxon>
        <taxon>Pentapetalae</taxon>
        <taxon>asterids</taxon>
        <taxon>campanulids</taxon>
        <taxon>Aquifoliales</taxon>
        <taxon>Aquifoliaceae</taxon>
        <taxon>Ilex</taxon>
    </lineage>
</organism>
<sequence length="225" mass="24683">MNPYSGKTNSLNFGDSYMGLVGPFSENLGELSGEWRSGSISVSQSLVLDGEKGELVKAPGKARKKGGVPEVKTMAALKSHSEAERRRRERINAHLDTLRGLVPCNEKVIYIPRRLDYAILNGPFSENLGELSGEWRSGSISVSQSLVLDGEKGELVKAPGKARKKGGVPEVKTMAALKSHSEAERRRRERINAHLDTLRGLVPCNEKVIYIPRRLDYAILNGSTT</sequence>
<dbReference type="PANTHER" id="PTHR45844:SF9">
    <property type="entry name" value="OS09G0463900 PROTEIN"/>
    <property type="match status" value="1"/>
</dbReference>
<evidence type="ECO:0000259" key="6">
    <source>
        <dbReference type="PROSITE" id="PS50888"/>
    </source>
</evidence>
<dbReference type="InterPro" id="IPR036638">
    <property type="entry name" value="HLH_DNA-bd_sf"/>
</dbReference>
<dbReference type="GO" id="GO:0006355">
    <property type="term" value="P:regulation of DNA-templated transcription"/>
    <property type="evidence" value="ECO:0007669"/>
    <property type="project" value="UniProtKB-ARBA"/>
</dbReference>
<comment type="subcellular location">
    <subcellularLocation>
        <location evidence="1">Nucleus</location>
    </subcellularLocation>
</comment>
<dbReference type="EMBL" id="CAUOFW020001725">
    <property type="protein sequence ID" value="CAK9148146.1"/>
    <property type="molecule type" value="Genomic_DNA"/>
</dbReference>
<keyword evidence="2" id="KW-0805">Transcription regulation</keyword>
<dbReference type="InterPro" id="IPR045847">
    <property type="entry name" value="AIG1-like"/>
</dbReference>
<evidence type="ECO:0000313" key="8">
    <source>
        <dbReference type="Proteomes" id="UP001642360"/>
    </source>
</evidence>
<proteinExistence type="predicted"/>
<evidence type="ECO:0000256" key="4">
    <source>
        <dbReference type="ARBA" id="ARBA00023163"/>
    </source>
</evidence>
<gene>
    <name evidence="7" type="ORF">ILEXP_LOCUS16073</name>
</gene>
<dbReference type="PROSITE" id="PS50888">
    <property type="entry name" value="BHLH"/>
    <property type="match status" value="2"/>
</dbReference>
<dbReference type="GO" id="GO:0005634">
    <property type="term" value="C:nucleus"/>
    <property type="evidence" value="ECO:0007669"/>
    <property type="project" value="UniProtKB-SubCell"/>
</dbReference>
<dbReference type="Pfam" id="PF00010">
    <property type="entry name" value="HLH"/>
    <property type="match status" value="2"/>
</dbReference>
<reference evidence="7 8" key="1">
    <citation type="submission" date="2024-02" db="EMBL/GenBank/DDBJ databases">
        <authorList>
            <person name="Vignale AGUSTIN F."/>
            <person name="Sosa J E."/>
            <person name="Modenutti C."/>
        </authorList>
    </citation>
    <scope>NUCLEOTIDE SEQUENCE [LARGE SCALE GENOMIC DNA]</scope>
</reference>
<accession>A0ABC8RT30</accession>
<name>A0ABC8RT30_9AQUA</name>
<dbReference type="Gene3D" id="4.10.280.10">
    <property type="entry name" value="Helix-loop-helix DNA-binding domain"/>
    <property type="match status" value="2"/>
</dbReference>
<evidence type="ECO:0000256" key="2">
    <source>
        <dbReference type="ARBA" id="ARBA00023015"/>
    </source>
</evidence>
<dbReference type="GO" id="GO:0003677">
    <property type="term" value="F:DNA binding"/>
    <property type="evidence" value="ECO:0007669"/>
    <property type="project" value="UniProtKB-KW"/>
</dbReference>
<comment type="caution">
    <text evidence="7">The sequence shown here is derived from an EMBL/GenBank/DDBJ whole genome shotgun (WGS) entry which is preliminary data.</text>
</comment>
<feature type="domain" description="BHLH" evidence="6">
    <location>
        <begin position="75"/>
        <end position="131"/>
    </location>
</feature>
<feature type="domain" description="BHLH" evidence="6">
    <location>
        <begin position="175"/>
        <end position="225"/>
    </location>
</feature>
<keyword evidence="5" id="KW-0539">Nucleus</keyword>
<evidence type="ECO:0000256" key="1">
    <source>
        <dbReference type="ARBA" id="ARBA00004123"/>
    </source>
</evidence>
<evidence type="ECO:0000313" key="7">
    <source>
        <dbReference type="EMBL" id="CAK9148146.1"/>
    </source>
</evidence>
<evidence type="ECO:0000256" key="3">
    <source>
        <dbReference type="ARBA" id="ARBA00023125"/>
    </source>
</evidence>
<dbReference type="AlphaFoldDB" id="A0ABC8RT30"/>
<evidence type="ECO:0000256" key="5">
    <source>
        <dbReference type="ARBA" id="ARBA00023242"/>
    </source>
</evidence>
<keyword evidence="4" id="KW-0804">Transcription</keyword>
<protein>
    <recommendedName>
        <fullName evidence="6">BHLH domain-containing protein</fullName>
    </recommendedName>
</protein>
<dbReference type="PANTHER" id="PTHR45844">
    <property type="entry name" value="TRANSCRIPTION FACTOR BHLH30"/>
    <property type="match status" value="1"/>
</dbReference>
<dbReference type="SUPFAM" id="SSF47459">
    <property type="entry name" value="HLH, helix-loop-helix DNA-binding domain"/>
    <property type="match status" value="2"/>
</dbReference>
<keyword evidence="3" id="KW-0238">DNA-binding</keyword>